<reference evidence="3" key="1">
    <citation type="submission" date="2022-07" db="EMBL/GenBank/DDBJ databases">
        <title>Fungi with potential for degradation of polypropylene.</title>
        <authorList>
            <person name="Gostincar C."/>
        </authorList>
    </citation>
    <scope>NUCLEOTIDE SEQUENCE</scope>
    <source>
        <strain evidence="3">EXF-13287</strain>
    </source>
</reference>
<evidence type="ECO:0000256" key="1">
    <source>
        <dbReference type="SAM" id="MobiDB-lite"/>
    </source>
</evidence>
<dbReference type="Proteomes" id="UP001174691">
    <property type="component" value="Unassembled WGS sequence"/>
</dbReference>
<organism evidence="3 4">
    <name type="scientific">Coniochaeta hoffmannii</name>
    <dbReference type="NCBI Taxonomy" id="91930"/>
    <lineage>
        <taxon>Eukaryota</taxon>
        <taxon>Fungi</taxon>
        <taxon>Dikarya</taxon>
        <taxon>Ascomycota</taxon>
        <taxon>Pezizomycotina</taxon>
        <taxon>Sordariomycetes</taxon>
        <taxon>Sordariomycetidae</taxon>
        <taxon>Coniochaetales</taxon>
        <taxon>Coniochaetaceae</taxon>
        <taxon>Coniochaeta</taxon>
    </lineage>
</organism>
<dbReference type="AlphaFoldDB" id="A0AA38RZA0"/>
<sequence length="141" mass="15633">MRLLNVQTHRLEEFFDESIPPYAILSHTWGADELLYSHICQAGYHPGSSAKVDGCLAQAARDGLEYVWIDTCCIDKTSSAELSEAINSMFAWYRQSAVCYAYLVDVPDEDNSASDDGSDDSVLVREDDHGPGMDSAFARSR</sequence>
<feature type="compositionally biased region" description="Acidic residues" evidence="1">
    <location>
        <begin position="110"/>
        <end position="119"/>
    </location>
</feature>
<evidence type="ECO:0000259" key="2">
    <source>
        <dbReference type="Pfam" id="PF06985"/>
    </source>
</evidence>
<dbReference type="InterPro" id="IPR010730">
    <property type="entry name" value="HET"/>
</dbReference>
<dbReference type="PANTHER" id="PTHR10622:SF10">
    <property type="entry name" value="HET DOMAIN-CONTAINING PROTEIN"/>
    <property type="match status" value="1"/>
</dbReference>
<comment type="caution">
    <text evidence="3">The sequence shown here is derived from an EMBL/GenBank/DDBJ whole genome shotgun (WGS) entry which is preliminary data.</text>
</comment>
<dbReference type="PANTHER" id="PTHR10622">
    <property type="entry name" value="HET DOMAIN-CONTAINING PROTEIN"/>
    <property type="match status" value="1"/>
</dbReference>
<evidence type="ECO:0000313" key="3">
    <source>
        <dbReference type="EMBL" id="KAJ9161518.1"/>
    </source>
</evidence>
<gene>
    <name evidence="3" type="ORF">NKR19_g2191</name>
</gene>
<dbReference type="EMBL" id="JANBVN010000021">
    <property type="protein sequence ID" value="KAJ9161518.1"/>
    <property type="molecule type" value="Genomic_DNA"/>
</dbReference>
<keyword evidence="4" id="KW-1185">Reference proteome</keyword>
<dbReference type="Pfam" id="PF06985">
    <property type="entry name" value="HET"/>
    <property type="match status" value="1"/>
</dbReference>
<feature type="region of interest" description="Disordered" evidence="1">
    <location>
        <begin position="110"/>
        <end position="141"/>
    </location>
</feature>
<proteinExistence type="predicted"/>
<feature type="domain" description="Heterokaryon incompatibility" evidence="2">
    <location>
        <begin position="22"/>
        <end position="110"/>
    </location>
</feature>
<evidence type="ECO:0000313" key="4">
    <source>
        <dbReference type="Proteomes" id="UP001174691"/>
    </source>
</evidence>
<feature type="compositionally biased region" description="Basic and acidic residues" evidence="1">
    <location>
        <begin position="122"/>
        <end position="131"/>
    </location>
</feature>
<accession>A0AA38RZA0</accession>
<protein>
    <recommendedName>
        <fullName evidence="2">Heterokaryon incompatibility domain-containing protein</fullName>
    </recommendedName>
</protein>
<name>A0AA38RZA0_9PEZI</name>